<dbReference type="SMART" id="SM00717">
    <property type="entry name" value="SANT"/>
    <property type="match status" value="1"/>
</dbReference>
<dbReference type="CDD" id="cd00167">
    <property type="entry name" value="SANT"/>
    <property type="match status" value="1"/>
</dbReference>
<dbReference type="GO" id="GO:0070898">
    <property type="term" value="P:RNA polymerase III preinitiation complex assembly"/>
    <property type="evidence" value="ECO:0007669"/>
    <property type="project" value="TreeGrafter"/>
</dbReference>
<feature type="compositionally biased region" description="Basic and acidic residues" evidence="1">
    <location>
        <begin position="272"/>
        <end position="283"/>
    </location>
</feature>
<dbReference type="InterPro" id="IPR017884">
    <property type="entry name" value="SANT_dom"/>
</dbReference>
<feature type="compositionally biased region" description="Acidic residues" evidence="1">
    <location>
        <begin position="587"/>
        <end position="596"/>
    </location>
</feature>
<dbReference type="Proteomes" id="UP001327560">
    <property type="component" value="Chromosome 7"/>
</dbReference>
<dbReference type="InterPro" id="IPR001005">
    <property type="entry name" value="SANT/Myb"/>
</dbReference>
<evidence type="ECO:0000313" key="3">
    <source>
        <dbReference type="EMBL" id="WOL14128.1"/>
    </source>
</evidence>
<dbReference type="GO" id="GO:0000126">
    <property type="term" value="C:transcription factor TFIIIB complex"/>
    <property type="evidence" value="ECO:0007669"/>
    <property type="project" value="TreeGrafter"/>
</dbReference>
<evidence type="ECO:0000313" key="4">
    <source>
        <dbReference type="Proteomes" id="UP001327560"/>
    </source>
</evidence>
<gene>
    <name evidence="3" type="ORF">Cni_G22908</name>
</gene>
<dbReference type="PROSITE" id="PS51293">
    <property type="entry name" value="SANT"/>
    <property type="match status" value="1"/>
</dbReference>
<accession>A0AAQ3QLQ0</accession>
<feature type="compositionally biased region" description="Basic residues" evidence="1">
    <location>
        <begin position="321"/>
        <end position="334"/>
    </location>
</feature>
<feature type="compositionally biased region" description="Basic and acidic residues" evidence="1">
    <location>
        <begin position="296"/>
        <end position="310"/>
    </location>
</feature>
<feature type="compositionally biased region" description="Polar residues" evidence="1">
    <location>
        <begin position="1"/>
        <end position="17"/>
    </location>
</feature>
<dbReference type="GO" id="GO:0001156">
    <property type="term" value="F:TFIIIC-class transcription factor complex binding"/>
    <property type="evidence" value="ECO:0007669"/>
    <property type="project" value="TreeGrafter"/>
</dbReference>
<feature type="region of interest" description="Disordered" evidence="1">
    <location>
        <begin position="55"/>
        <end position="80"/>
    </location>
</feature>
<organism evidence="3 4">
    <name type="scientific">Canna indica</name>
    <name type="common">Indian-shot</name>
    <dbReference type="NCBI Taxonomy" id="4628"/>
    <lineage>
        <taxon>Eukaryota</taxon>
        <taxon>Viridiplantae</taxon>
        <taxon>Streptophyta</taxon>
        <taxon>Embryophyta</taxon>
        <taxon>Tracheophyta</taxon>
        <taxon>Spermatophyta</taxon>
        <taxon>Magnoliopsida</taxon>
        <taxon>Liliopsida</taxon>
        <taxon>Zingiberales</taxon>
        <taxon>Cannaceae</taxon>
        <taxon>Canna</taxon>
    </lineage>
</organism>
<evidence type="ECO:0000259" key="2">
    <source>
        <dbReference type="PROSITE" id="PS51293"/>
    </source>
</evidence>
<feature type="compositionally biased region" description="Acidic residues" evidence="1">
    <location>
        <begin position="566"/>
        <end position="577"/>
    </location>
</feature>
<feature type="compositionally biased region" description="Polar residues" evidence="1">
    <location>
        <begin position="509"/>
        <end position="524"/>
    </location>
</feature>
<dbReference type="Gene3D" id="1.20.58.1880">
    <property type="match status" value="1"/>
</dbReference>
<dbReference type="PANTHER" id="PTHR22929:SF0">
    <property type="entry name" value="TRANSCRIPTION FACTOR TFIIIB COMPONENT B'' HOMOLOG"/>
    <property type="match status" value="1"/>
</dbReference>
<sequence length="596" mass="67693">MNPHDGNSQCAFTTGIQETAEETNHETALSESSFLFSELNTTKKSLHVEKELLASESTDGGQLSFTNADKGPLSDDPQQVETEVPSGLESIDDLTFQHSNQTNVRQVGKFQPRKNKLCQKKAKSVSFILPDGSNSGTLAESFSVNPSTQVMIENGPVDDPLSSSNTTSSDWNGGLQMDHGTMEYENSEEHGLPKVLEDVDTEPQYQDVLELEQQILEDRTNSENSGDAGANISSMTLRKRRIAKNKTEKFEDRSNDECDTDNYLPEMNDNQSDDRHGEEDMPKPKRSKRKSNKQTTEIEKPARRSKKAPEKCNSSIENSPKKKFPHATRRKRRQVNKVLLQTPEDELDPRQISIKDLIMLAEAKERISNKEAAAVGKLFSNQSTSSLSNNDDTLFEEDQELNYHGEEGDHNVQQAPKKLNYHSYMNRPPTSRWSKSETALLYEAIHQFGSDFAMIQQLFPNRTRHQIKLKFKIEERKHPLQVHDALLHRSKDHSHVMQVIKQLRDKAEPTSNQEANGDPMNTLQDRVDKNEEETGGGSLNEELQQYDHEGEDKDIKESMDSKGEVDDQDYNQDECVFEWDSGTYPQDVDEDTVWEI</sequence>
<feature type="compositionally biased region" description="Basic and acidic residues" evidence="1">
    <location>
        <begin position="245"/>
        <end position="256"/>
    </location>
</feature>
<feature type="region of interest" description="Disordered" evidence="1">
    <location>
        <begin position="243"/>
        <end position="334"/>
    </location>
</feature>
<feature type="compositionally biased region" description="Polar residues" evidence="1">
    <location>
        <begin position="161"/>
        <end position="171"/>
    </location>
</feature>
<feature type="compositionally biased region" description="Polar residues" evidence="1">
    <location>
        <begin position="55"/>
        <end position="67"/>
    </location>
</feature>
<evidence type="ECO:0000256" key="1">
    <source>
        <dbReference type="SAM" id="MobiDB-lite"/>
    </source>
</evidence>
<keyword evidence="4" id="KW-1185">Reference proteome</keyword>
<feature type="region of interest" description="Disordered" evidence="1">
    <location>
        <begin position="1"/>
        <end position="30"/>
    </location>
</feature>
<feature type="domain" description="SANT" evidence="2">
    <location>
        <begin position="428"/>
        <end position="476"/>
    </location>
</feature>
<feature type="region of interest" description="Disordered" evidence="1">
    <location>
        <begin position="217"/>
        <end position="236"/>
    </location>
</feature>
<dbReference type="EMBL" id="CP136896">
    <property type="protein sequence ID" value="WOL14128.1"/>
    <property type="molecule type" value="Genomic_DNA"/>
</dbReference>
<feature type="region of interest" description="Disordered" evidence="1">
    <location>
        <begin position="155"/>
        <end position="175"/>
    </location>
</feature>
<feature type="compositionally biased region" description="Basic and acidic residues" evidence="1">
    <location>
        <begin position="545"/>
        <end position="565"/>
    </location>
</feature>
<dbReference type="PANTHER" id="PTHR22929">
    <property type="entry name" value="RNA POLYMERASE III TRANSCRIPTION INITIATION FACTOR B"/>
    <property type="match status" value="1"/>
</dbReference>
<protein>
    <recommendedName>
        <fullName evidence="2">SANT domain-containing protein</fullName>
    </recommendedName>
</protein>
<dbReference type="AlphaFoldDB" id="A0AAQ3QLQ0"/>
<dbReference type="InterPro" id="IPR009057">
    <property type="entry name" value="Homeodomain-like_sf"/>
</dbReference>
<reference evidence="3 4" key="1">
    <citation type="submission" date="2023-10" db="EMBL/GenBank/DDBJ databases">
        <title>Chromosome-scale genome assembly provides insights into flower coloration mechanisms of Canna indica.</title>
        <authorList>
            <person name="Li C."/>
        </authorList>
    </citation>
    <scope>NUCLEOTIDE SEQUENCE [LARGE SCALE GENOMIC DNA]</scope>
    <source>
        <tissue evidence="3">Flower</tissue>
    </source>
</reference>
<feature type="region of interest" description="Disordered" evidence="1">
    <location>
        <begin position="504"/>
        <end position="596"/>
    </location>
</feature>
<dbReference type="SUPFAM" id="SSF46689">
    <property type="entry name" value="Homeodomain-like"/>
    <property type="match status" value="1"/>
</dbReference>
<dbReference type="Pfam" id="PF15963">
    <property type="entry name" value="Myb_DNA-bind_7"/>
    <property type="match status" value="1"/>
</dbReference>
<dbReference type="InterPro" id="IPR039467">
    <property type="entry name" value="TFIIIB_B''_Myb"/>
</dbReference>
<proteinExistence type="predicted"/>
<name>A0AAQ3QLQ0_9LILI</name>